<proteinExistence type="predicted"/>
<accession>A0ABQ2BGG3</accession>
<keyword evidence="1" id="KW-0472">Membrane</keyword>
<reference evidence="3" key="1">
    <citation type="journal article" date="2019" name="Int. J. Syst. Evol. Microbiol.">
        <title>The Global Catalogue of Microorganisms (GCM) 10K type strain sequencing project: providing services to taxonomists for standard genome sequencing and annotation.</title>
        <authorList>
            <consortium name="The Broad Institute Genomics Platform"/>
            <consortium name="The Broad Institute Genome Sequencing Center for Infectious Disease"/>
            <person name="Wu L."/>
            <person name="Ma J."/>
        </authorList>
    </citation>
    <scope>NUCLEOTIDE SEQUENCE [LARGE SCALE GENOMIC DNA]</scope>
    <source>
        <strain evidence="3">CCM 8939</strain>
    </source>
</reference>
<evidence type="ECO:0000313" key="3">
    <source>
        <dbReference type="Proteomes" id="UP000645390"/>
    </source>
</evidence>
<dbReference type="EMBL" id="BMDJ01000004">
    <property type="protein sequence ID" value="GGI25654.1"/>
    <property type="molecule type" value="Genomic_DNA"/>
</dbReference>
<name>A0ABQ2BGG3_9SPHI</name>
<comment type="caution">
    <text evidence="2">The sequence shown here is derived from an EMBL/GenBank/DDBJ whole genome shotgun (WGS) entry which is preliminary data.</text>
</comment>
<dbReference type="RefSeq" id="WP_188413467.1">
    <property type="nucleotide sequence ID" value="NZ_BMDJ01000004.1"/>
</dbReference>
<keyword evidence="1" id="KW-0812">Transmembrane</keyword>
<feature type="transmembrane region" description="Helical" evidence="1">
    <location>
        <begin position="6"/>
        <end position="26"/>
    </location>
</feature>
<keyword evidence="1" id="KW-1133">Transmembrane helix</keyword>
<keyword evidence="3" id="KW-1185">Reference proteome</keyword>
<sequence length="142" mass="16300">MERRSFLLLSGVLVGMVAIPPSLYFVSPGIKKYAAKLIEKELSYLKLDKEGLNNYINDYFKNGSNNVMANVKWKVLYYGRSDSNSSNNVNDLLRYYLLSTDFFLNQMNVEKTVKYLGIFDPYKSPIANPFSYILLPANQQIT</sequence>
<dbReference type="Proteomes" id="UP000645390">
    <property type="component" value="Unassembled WGS sequence"/>
</dbReference>
<protein>
    <submittedName>
        <fullName evidence="2">Uncharacterized protein</fullName>
    </submittedName>
</protein>
<organism evidence="2 3">
    <name type="scientific">Pedobacter mendelii</name>
    <dbReference type="NCBI Taxonomy" id="1908240"/>
    <lineage>
        <taxon>Bacteria</taxon>
        <taxon>Pseudomonadati</taxon>
        <taxon>Bacteroidota</taxon>
        <taxon>Sphingobacteriia</taxon>
        <taxon>Sphingobacteriales</taxon>
        <taxon>Sphingobacteriaceae</taxon>
        <taxon>Pedobacter</taxon>
    </lineage>
</organism>
<evidence type="ECO:0000256" key="1">
    <source>
        <dbReference type="SAM" id="Phobius"/>
    </source>
</evidence>
<evidence type="ECO:0000313" key="2">
    <source>
        <dbReference type="EMBL" id="GGI25654.1"/>
    </source>
</evidence>
<gene>
    <name evidence="2" type="ORF">GCM10008119_18750</name>
</gene>